<dbReference type="SUPFAM" id="SSF75304">
    <property type="entry name" value="Amidase signature (AS) enzymes"/>
    <property type="match status" value="1"/>
</dbReference>
<dbReference type="Gene3D" id="3.90.1300.10">
    <property type="entry name" value="Amidase signature (AS) domain"/>
    <property type="match status" value="1"/>
</dbReference>
<keyword evidence="4" id="KW-1185">Reference proteome</keyword>
<evidence type="ECO:0000313" key="3">
    <source>
        <dbReference type="EMBL" id="MBC9206296.1"/>
    </source>
</evidence>
<accession>A0ABR7RJ09</accession>
<protein>
    <submittedName>
        <fullName evidence="3">Amidase</fullName>
    </submittedName>
</protein>
<comment type="similarity">
    <text evidence="1">Belongs to the amidase family.</text>
</comment>
<feature type="domain" description="Amidase" evidence="2">
    <location>
        <begin position="27"/>
        <end position="450"/>
    </location>
</feature>
<evidence type="ECO:0000313" key="4">
    <source>
        <dbReference type="Proteomes" id="UP000626026"/>
    </source>
</evidence>
<gene>
    <name evidence="3" type="ORF">IBL26_05575</name>
</gene>
<dbReference type="EMBL" id="JACTVA010000006">
    <property type="protein sequence ID" value="MBC9206296.1"/>
    <property type="molecule type" value="Genomic_DNA"/>
</dbReference>
<organism evidence="3 4">
    <name type="scientific">Teichococcus aerophilus</name>
    <dbReference type="NCBI Taxonomy" id="1224513"/>
    <lineage>
        <taxon>Bacteria</taxon>
        <taxon>Pseudomonadati</taxon>
        <taxon>Pseudomonadota</taxon>
        <taxon>Alphaproteobacteria</taxon>
        <taxon>Acetobacterales</taxon>
        <taxon>Roseomonadaceae</taxon>
        <taxon>Roseomonas</taxon>
    </lineage>
</organism>
<dbReference type="PANTHER" id="PTHR11895">
    <property type="entry name" value="TRANSAMIDASE"/>
    <property type="match status" value="1"/>
</dbReference>
<comment type="caution">
    <text evidence="3">The sequence shown here is derived from an EMBL/GenBank/DDBJ whole genome shotgun (WGS) entry which is preliminary data.</text>
</comment>
<reference evidence="3 4" key="1">
    <citation type="journal article" date="2013" name="Int. J. Syst. Evol. Microbiol.">
        <title>Roseomonas aerophila sp. nov., isolated from air.</title>
        <authorList>
            <person name="Kim S.J."/>
            <person name="Weon H.Y."/>
            <person name="Ahn J.H."/>
            <person name="Hong S.B."/>
            <person name="Seok S.J."/>
            <person name="Whang K.S."/>
            <person name="Kwon S.W."/>
        </authorList>
    </citation>
    <scope>NUCLEOTIDE SEQUENCE [LARGE SCALE GENOMIC DNA]</scope>
    <source>
        <strain evidence="3 4">NBRC 108923</strain>
    </source>
</reference>
<dbReference type="RefSeq" id="WP_187783472.1">
    <property type="nucleotide sequence ID" value="NZ_JACTVA010000006.1"/>
</dbReference>
<dbReference type="PANTHER" id="PTHR11895:SF7">
    <property type="entry name" value="GLUTAMYL-TRNA(GLN) AMIDOTRANSFERASE SUBUNIT A, MITOCHONDRIAL"/>
    <property type="match status" value="1"/>
</dbReference>
<dbReference type="Proteomes" id="UP000626026">
    <property type="component" value="Unassembled WGS sequence"/>
</dbReference>
<evidence type="ECO:0000259" key="2">
    <source>
        <dbReference type="Pfam" id="PF01425"/>
    </source>
</evidence>
<dbReference type="InterPro" id="IPR000120">
    <property type="entry name" value="Amidase"/>
</dbReference>
<sequence length="480" mass="51956">MSDEDLCFTPATELAGLIRSKALSPVELTEAVLRRIERLEPQLNAFARLTPDIARQQARAAEDAVMAGQTLGPLHGVPVTIKDHEAIAGLPTEFGSYTRQGDTPAFTTPMVTRLQEAGAVLLGKTTTPEFGWKGVSDSPLTGMTHNPWKHGYNAGASSSGAGVGAAAGYGPLHQAGDGAGSIRMPAHFCGAFGLKPTYGRVPVYPPSAGDQTLHLGPMTRTVADAALMLRTMAGPHPWDQTSLEAPPADYPGLLREPFPRQPRIAFSADLGHARVDPEVAALVQAAADAIETSLGLPVEPVVPEWGRRGPDLARFFWPAHMNRFGALLPEWEARMDPGFVACIRAGEGCDLNSYQRMRLEKYAYCVEIHRFFEDWDFLLTPAVSVAAFPAERLQPEHWPQHPWDWLSWAEFSYPFNLSGNPAASIPCGFTAAGLPVGLQIVGRRFDDLGVLRLSALFEAARPWARHRPRHLDSPAAATAA</sequence>
<name>A0ABR7RJ09_9PROT</name>
<dbReference type="InterPro" id="IPR023631">
    <property type="entry name" value="Amidase_dom"/>
</dbReference>
<dbReference type="InterPro" id="IPR036928">
    <property type="entry name" value="AS_sf"/>
</dbReference>
<evidence type="ECO:0000256" key="1">
    <source>
        <dbReference type="ARBA" id="ARBA00009199"/>
    </source>
</evidence>
<proteinExistence type="inferred from homology"/>
<dbReference type="Pfam" id="PF01425">
    <property type="entry name" value="Amidase"/>
    <property type="match status" value="1"/>
</dbReference>